<organism evidence="1 2">
    <name type="scientific">Paenibacillus hodogayensis</name>
    <dbReference type="NCBI Taxonomy" id="279208"/>
    <lineage>
        <taxon>Bacteria</taxon>
        <taxon>Bacillati</taxon>
        <taxon>Bacillota</taxon>
        <taxon>Bacilli</taxon>
        <taxon>Bacillales</taxon>
        <taxon>Paenibacillaceae</taxon>
        <taxon>Paenibacillus</taxon>
    </lineage>
</organism>
<accession>A0ABV5W3C4</accession>
<dbReference type="RefSeq" id="WP_344908988.1">
    <property type="nucleotide sequence ID" value="NZ_BAAAYO010000007.1"/>
</dbReference>
<reference evidence="1 2" key="1">
    <citation type="submission" date="2024-09" db="EMBL/GenBank/DDBJ databases">
        <authorList>
            <person name="Sun Q."/>
            <person name="Mori K."/>
        </authorList>
    </citation>
    <scope>NUCLEOTIDE SEQUENCE [LARGE SCALE GENOMIC DNA]</scope>
    <source>
        <strain evidence="1 2">JCM 12520</strain>
    </source>
</reference>
<dbReference type="Proteomes" id="UP001589619">
    <property type="component" value="Unassembled WGS sequence"/>
</dbReference>
<dbReference type="EMBL" id="JBHMAG010000017">
    <property type="protein sequence ID" value="MFB9755069.1"/>
    <property type="molecule type" value="Genomic_DNA"/>
</dbReference>
<name>A0ABV5W3C4_9BACL</name>
<keyword evidence="2" id="KW-1185">Reference proteome</keyword>
<sequence>MPGTIIFNGIYVNAQETNAAVFVGETAAPGWDSHNKNQYSIGSITNGFGGGSTFAANLNLLSDNDFLDTLIFDGFDRDGGPSIQS</sequence>
<gene>
    <name evidence="1" type="ORF">ACFFNY_26130</name>
</gene>
<evidence type="ECO:0008006" key="3">
    <source>
        <dbReference type="Google" id="ProtNLM"/>
    </source>
</evidence>
<protein>
    <recommendedName>
        <fullName evidence="3">Spore germination protein</fullName>
    </recommendedName>
</protein>
<evidence type="ECO:0000313" key="2">
    <source>
        <dbReference type="Proteomes" id="UP001589619"/>
    </source>
</evidence>
<proteinExistence type="predicted"/>
<comment type="caution">
    <text evidence="1">The sequence shown here is derived from an EMBL/GenBank/DDBJ whole genome shotgun (WGS) entry which is preliminary data.</text>
</comment>
<evidence type="ECO:0000313" key="1">
    <source>
        <dbReference type="EMBL" id="MFB9755069.1"/>
    </source>
</evidence>